<dbReference type="EMBL" id="JABGBW010000006">
    <property type="protein sequence ID" value="MBC2576506.1"/>
    <property type="molecule type" value="Genomic_DNA"/>
</dbReference>
<name>A0ABR6TNF6_9FIRM</name>
<evidence type="ECO:0000313" key="9">
    <source>
        <dbReference type="EMBL" id="MBC2576506.1"/>
    </source>
</evidence>
<evidence type="ECO:0000259" key="8">
    <source>
        <dbReference type="Pfam" id="PF11967"/>
    </source>
</evidence>
<evidence type="ECO:0000256" key="5">
    <source>
        <dbReference type="ARBA" id="ARBA00023204"/>
    </source>
</evidence>
<dbReference type="RefSeq" id="WP_185624528.1">
    <property type="nucleotide sequence ID" value="NZ_JABGBW010000006.1"/>
</dbReference>
<dbReference type="NCBIfam" id="TIGR00613">
    <property type="entry name" value="reco"/>
    <property type="match status" value="1"/>
</dbReference>
<proteinExistence type="inferred from homology"/>
<organism evidence="9 10">
    <name type="scientific">Peptostreptococcus canis</name>
    <dbReference type="NCBI Taxonomy" id="1159213"/>
    <lineage>
        <taxon>Bacteria</taxon>
        <taxon>Bacillati</taxon>
        <taxon>Bacillota</taxon>
        <taxon>Clostridia</taxon>
        <taxon>Peptostreptococcales</taxon>
        <taxon>Peptostreptococcaceae</taxon>
        <taxon>Peptostreptococcus</taxon>
    </lineage>
</organism>
<comment type="similarity">
    <text evidence="1 7">Belongs to the RecO family.</text>
</comment>
<dbReference type="InterPro" id="IPR003717">
    <property type="entry name" value="RecO"/>
</dbReference>
<evidence type="ECO:0000256" key="4">
    <source>
        <dbReference type="ARBA" id="ARBA00023172"/>
    </source>
</evidence>
<evidence type="ECO:0000256" key="2">
    <source>
        <dbReference type="ARBA" id="ARBA00021310"/>
    </source>
</evidence>
<dbReference type="InterPro" id="IPR037278">
    <property type="entry name" value="ARFGAP/RecO"/>
</dbReference>
<dbReference type="Pfam" id="PF11967">
    <property type="entry name" value="RecO_N"/>
    <property type="match status" value="1"/>
</dbReference>
<keyword evidence="3 7" id="KW-0227">DNA damage</keyword>
<evidence type="ECO:0000313" key="10">
    <source>
        <dbReference type="Proteomes" id="UP000713904"/>
    </source>
</evidence>
<dbReference type="HAMAP" id="MF_00201">
    <property type="entry name" value="RecO"/>
    <property type="match status" value="1"/>
</dbReference>
<gene>
    <name evidence="7 9" type="primary">recO</name>
    <name evidence="9" type="ORF">HLB29_07375</name>
</gene>
<sequence length="248" mass="28849">MIILKTQGIVLKTLKYNDNDLIITIFTRKYGKTSAIARGAQRQKSRFLPTTQLFSYNNYVLKKQKDMFSISQSESIKNFYNISLDFESFSYSSFIVKLVESTIVEGQPNNRMFELLAQTLFLLSENIDNKYFILTAFILKFVDYAGYRPEVFKCTECGKNIFQYAVFSIINGGIVCDRCIKSDNFYIKLDKSTISLMQYVLNNDIIVCSKAKVSKQLIEELFYLMKKYLINYFDGISFKSLDMLKNLK</sequence>
<dbReference type="Proteomes" id="UP000713904">
    <property type="component" value="Unassembled WGS sequence"/>
</dbReference>
<keyword evidence="10" id="KW-1185">Reference proteome</keyword>
<comment type="caution">
    <text evidence="9">The sequence shown here is derived from an EMBL/GenBank/DDBJ whole genome shotgun (WGS) entry which is preliminary data.</text>
</comment>
<keyword evidence="5 7" id="KW-0234">DNA repair</keyword>
<dbReference type="InterPro" id="IPR022572">
    <property type="entry name" value="DNA_rep/recomb_RecO_N"/>
</dbReference>
<dbReference type="Gene3D" id="1.20.1440.120">
    <property type="entry name" value="Recombination protein O, C-terminal domain"/>
    <property type="match status" value="1"/>
</dbReference>
<dbReference type="SUPFAM" id="SSF50249">
    <property type="entry name" value="Nucleic acid-binding proteins"/>
    <property type="match status" value="1"/>
</dbReference>
<keyword evidence="4 7" id="KW-0233">DNA recombination</keyword>
<reference evidence="9 10" key="1">
    <citation type="submission" date="2020-05" db="EMBL/GenBank/DDBJ databases">
        <title>Draft genome of xy-202 and genomic insight in genome of the genus Peptostreptococcus.</title>
        <authorList>
            <person name="Zhang Z."/>
        </authorList>
    </citation>
    <scope>NUCLEOTIDE SEQUENCE [LARGE SCALE GENOMIC DNA]</scope>
    <source>
        <strain evidence="9 10">DSM 27025</strain>
    </source>
</reference>
<evidence type="ECO:0000256" key="7">
    <source>
        <dbReference type="HAMAP-Rule" id="MF_00201"/>
    </source>
</evidence>
<evidence type="ECO:0000256" key="1">
    <source>
        <dbReference type="ARBA" id="ARBA00007452"/>
    </source>
</evidence>
<evidence type="ECO:0000256" key="3">
    <source>
        <dbReference type="ARBA" id="ARBA00022763"/>
    </source>
</evidence>
<dbReference type="InterPro" id="IPR042242">
    <property type="entry name" value="RecO_C"/>
</dbReference>
<evidence type="ECO:0000256" key="6">
    <source>
        <dbReference type="ARBA" id="ARBA00033409"/>
    </source>
</evidence>
<feature type="domain" description="DNA replication/recombination mediator RecO N-terminal" evidence="8">
    <location>
        <begin position="1"/>
        <end position="79"/>
    </location>
</feature>
<dbReference type="PANTHER" id="PTHR33991">
    <property type="entry name" value="DNA REPAIR PROTEIN RECO"/>
    <property type="match status" value="1"/>
</dbReference>
<dbReference type="InterPro" id="IPR012340">
    <property type="entry name" value="NA-bd_OB-fold"/>
</dbReference>
<comment type="function">
    <text evidence="7">Involved in DNA repair and RecF pathway recombination.</text>
</comment>
<dbReference type="Gene3D" id="6.20.220.20">
    <property type="entry name" value="Recombination protein O, zinc-binding domain"/>
    <property type="match status" value="1"/>
</dbReference>
<accession>A0ABR6TNF6</accession>
<dbReference type="SUPFAM" id="SSF57863">
    <property type="entry name" value="ArfGap/RecO-like zinc finger"/>
    <property type="match status" value="1"/>
</dbReference>
<dbReference type="Gene3D" id="2.40.50.140">
    <property type="entry name" value="Nucleic acid-binding proteins"/>
    <property type="match status" value="1"/>
</dbReference>
<dbReference type="Pfam" id="PF02565">
    <property type="entry name" value="RecO_C"/>
    <property type="match status" value="1"/>
</dbReference>
<protein>
    <recommendedName>
        <fullName evidence="2 7">DNA repair protein RecO</fullName>
    </recommendedName>
    <alternativeName>
        <fullName evidence="6 7">Recombination protein O</fullName>
    </alternativeName>
</protein>
<dbReference type="PANTHER" id="PTHR33991:SF1">
    <property type="entry name" value="DNA REPAIR PROTEIN RECO"/>
    <property type="match status" value="1"/>
</dbReference>